<dbReference type="EMBL" id="JAPMSZ010000009">
    <property type="protein sequence ID" value="KAJ5091614.1"/>
    <property type="molecule type" value="Genomic_DNA"/>
</dbReference>
<dbReference type="PANTHER" id="PTHR43791:SF52">
    <property type="entry name" value="TRANSPORTER, PUTATIVE (AFU_ORTHOLOGUE AFUA_1G11820)-RELATED"/>
    <property type="match status" value="1"/>
</dbReference>
<name>A0A9W9F128_9EURO</name>
<accession>A0A9W9F128</accession>
<keyword evidence="8" id="KW-1185">Reference proteome</keyword>
<dbReference type="GO" id="GO:0022857">
    <property type="term" value="F:transmembrane transporter activity"/>
    <property type="evidence" value="ECO:0007669"/>
    <property type="project" value="TreeGrafter"/>
</dbReference>
<keyword evidence="4 6" id="KW-1133">Transmembrane helix</keyword>
<dbReference type="InterPro" id="IPR036259">
    <property type="entry name" value="MFS_trans_sf"/>
</dbReference>
<evidence type="ECO:0000313" key="7">
    <source>
        <dbReference type="EMBL" id="KAJ5091614.1"/>
    </source>
</evidence>
<dbReference type="SUPFAM" id="SSF103473">
    <property type="entry name" value="MFS general substrate transporter"/>
    <property type="match status" value="1"/>
</dbReference>
<evidence type="ECO:0000256" key="2">
    <source>
        <dbReference type="ARBA" id="ARBA00022448"/>
    </source>
</evidence>
<organism evidence="7 8">
    <name type="scientific">Penicillium alfredii</name>
    <dbReference type="NCBI Taxonomy" id="1506179"/>
    <lineage>
        <taxon>Eukaryota</taxon>
        <taxon>Fungi</taxon>
        <taxon>Dikarya</taxon>
        <taxon>Ascomycota</taxon>
        <taxon>Pezizomycotina</taxon>
        <taxon>Eurotiomycetes</taxon>
        <taxon>Eurotiomycetidae</taxon>
        <taxon>Eurotiales</taxon>
        <taxon>Aspergillaceae</taxon>
        <taxon>Penicillium</taxon>
    </lineage>
</organism>
<dbReference type="Proteomes" id="UP001141434">
    <property type="component" value="Unassembled WGS sequence"/>
</dbReference>
<dbReference type="OrthoDB" id="2962993at2759"/>
<dbReference type="Gene3D" id="1.20.1250.20">
    <property type="entry name" value="MFS general substrate transporter like domains"/>
    <property type="match status" value="1"/>
</dbReference>
<keyword evidence="2" id="KW-0813">Transport</keyword>
<evidence type="ECO:0000256" key="6">
    <source>
        <dbReference type="SAM" id="Phobius"/>
    </source>
</evidence>
<comment type="caution">
    <text evidence="7">The sequence shown here is derived from an EMBL/GenBank/DDBJ whole genome shotgun (WGS) entry which is preliminary data.</text>
</comment>
<comment type="subcellular location">
    <subcellularLocation>
        <location evidence="1">Membrane</location>
        <topology evidence="1">Multi-pass membrane protein</topology>
    </subcellularLocation>
</comment>
<proteinExistence type="predicted"/>
<evidence type="ECO:0000256" key="4">
    <source>
        <dbReference type="ARBA" id="ARBA00022989"/>
    </source>
</evidence>
<feature type="transmembrane region" description="Helical" evidence="6">
    <location>
        <begin position="65"/>
        <end position="87"/>
    </location>
</feature>
<dbReference type="AlphaFoldDB" id="A0A9W9F128"/>
<protein>
    <submittedName>
        <fullName evidence="7">Uncharacterized protein</fullName>
    </submittedName>
</protein>
<sequence length="135" mass="15520">PIRAFSASHRPIRRETTTLKKRKLDLHVVPILTFLILLALLDRINIGNARIQGLERDLGMKGHEFNIALFVFFIPHILFKVPCNIVLKVSPSWWLRLIWFLGIITICQGVTESFGDLETCRFLLGFFEAGFMPGR</sequence>
<keyword evidence="3 6" id="KW-0812">Transmembrane</keyword>
<evidence type="ECO:0000313" key="8">
    <source>
        <dbReference type="Proteomes" id="UP001141434"/>
    </source>
</evidence>
<dbReference type="GO" id="GO:0016020">
    <property type="term" value="C:membrane"/>
    <property type="evidence" value="ECO:0007669"/>
    <property type="project" value="UniProtKB-SubCell"/>
</dbReference>
<keyword evidence="5 6" id="KW-0472">Membrane</keyword>
<evidence type="ECO:0000256" key="1">
    <source>
        <dbReference type="ARBA" id="ARBA00004141"/>
    </source>
</evidence>
<gene>
    <name evidence="7" type="ORF">NUU61_006484</name>
</gene>
<reference evidence="7" key="1">
    <citation type="submission" date="2022-11" db="EMBL/GenBank/DDBJ databases">
        <authorList>
            <person name="Petersen C."/>
        </authorList>
    </citation>
    <scope>NUCLEOTIDE SEQUENCE</scope>
    <source>
        <strain evidence="7">IBT 34128</strain>
    </source>
</reference>
<reference evidence="7" key="2">
    <citation type="journal article" date="2023" name="IMA Fungus">
        <title>Comparative genomic study of the Penicillium genus elucidates a diverse pangenome and 15 lateral gene transfer events.</title>
        <authorList>
            <person name="Petersen C."/>
            <person name="Sorensen T."/>
            <person name="Nielsen M.R."/>
            <person name="Sondergaard T.E."/>
            <person name="Sorensen J.L."/>
            <person name="Fitzpatrick D.A."/>
            <person name="Frisvad J.C."/>
            <person name="Nielsen K.L."/>
        </authorList>
    </citation>
    <scope>NUCLEOTIDE SEQUENCE</scope>
    <source>
        <strain evidence="7">IBT 34128</strain>
    </source>
</reference>
<dbReference type="RefSeq" id="XP_056509812.1">
    <property type="nucleotide sequence ID" value="XM_056657012.1"/>
</dbReference>
<feature type="transmembrane region" description="Helical" evidence="6">
    <location>
        <begin position="93"/>
        <end position="111"/>
    </location>
</feature>
<evidence type="ECO:0000256" key="5">
    <source>
        <dbReference type="ARBA" id="ARBA00023136"/>
    </source>
</evidence>
<dbReference type="GeneID" id="81396181"/>
<dbReference type="PANTHER" id="PTHR43791">
    <property type="entry name" value="PERMEASE-RELATED"/>
    <property type="match status" value="1"/>
</dbReference>
<feature type="transmembrane region" description="Helical" evidence="6">
    <location>
        <begin position="26"/>
        <end position="44"/>
    </location>
</feature>
<feature type="non-terminal residue" evidence="7">
    <location>
        <position position="135"/>
    </location>
</feature>
<evidence type="ECO:0000256" key="3">
    <source>
        <dbReference type="ARBA" id="ARBA00022692"/>
    </source>
</evidence>